<sequence length="348" mass="39235">MAWNLKDKQAQYDKCMAQSAQYKFQCPSRCLAHSLLHRLLKKLGEHHFLALLVEPKMLEEPDPRLEKIIQAQNNHKLNTPPPHKRPSNVRNGYHNNNATKKPRNSIPQMPAPREFRSNGFSSSRSSSTASTSTLHASRSTSFSSSTTSLPGHRSIAPKPPLIKSQPKLSPTKSSQPCLIDQVINPAIVKKREFCNLKLQNNGFSSYFVKENSKNSIPLLPPGNYVLSQSELGVSKIEFNIEKTEKEQKLCLNIHRYGKKKFNVFGMAFRDVSGRWQHTTANKLPDDRVVSVLIPFHNATTRLAIFSVWFKENFDSSAVMGAPIMMDLFGCETGVKYVATFEPDIVLID</sequence>
<organism evidence="2 3">
    <name type="scientific">Panagrolaimus superbus</name>
    <dbReference type="NCBI Taxonomy" id="310955"/>
    <lineage>
        <taxon>Eukaryota</taxon>
        <taxon>Metazoa</taxon>
        <taxon>Ecdysozoa</taxon>
        <taxon>Nematoda</taxon>
        <taxon>Chromadorea</taxon>
        <taxon>Rhabditida</taxon>
        <taxon>Tylenchina</taxon>
        <taxon>Panagrolaimomorpha</taxon>
        <taxon>Panagrolaimoidea</taxon>
        <taxon>Panagrolaimidae</taxon>
        <taxon>Panagrolaimus</taxon>
    </lineage>
</organism>
<dbReference type="AlphaFoldDB" id="A0A914Y4T6"/>
<evidence type="ECO:0000256" key="1">
    <source>
        <dbReference type="SAM" id="MobiDB-lite"/>
    </source>
</evidence>
<accession>A0A914Y4T6</accession>
<evidence type="ECO:0000313" key="2">
    <source>
        <dbReference type="Proteomes" id="UP000887577"/>
    </source>
</evidence>
<keyword evidence="2" id="KW-1185">Reference proteome</keyword>
<dbReference type="Proteomes" id="UP000887577">
    <property type="component" value="Unplaced"/>
</dbReference>
<evidence type="ECO:0000313" key="3">
    <source>
        <dbReference type="WBParaSite" id="PSU_v2.g14451.t1"/>
    </source>
</evidence>
<reference evidence="3" key="1">
    <citation type="submission" date="2022-11" db="UniProtKB">
        <authorList>
            <consortium name="WormBaseParasite"/>
        </authorList>
    </citation>
    <scope>IDENTIFICATION</scope>
</reference>
<feature type="compositionally biased region" description="Low complexity" evidence="1">
    <location>
        <begin position="121"/>
        <end position="148"/>
    </location>
</feature>
<protein>
    <submittedName>
        <fullName evidence="3">Uncharacterized protein</fullName>
    </submittedName>
</protein>
<name>A0A914Y4T6_9BILA</name>
<dbReference type="WBParaSite" id="PSU_v2.g14451.t1">
    <property type="protein sequence ID" value="PSU_v2.g14451.t1"/>
    <property type="gene ID" value="PSU_v2.g14451"/>
</dbReference>
<feature type="compositionally biased region" description="Polar residues" evidence="1">
    <location>
        <begin position="166"/>
        <end position="175"/>
    </location>
</feature>
<feature type="compositionally biased region" description="Polar residues" evidence="1">
    <location>
        <begin position="88"/>
        <end position="99"/>
    </location>
</feature>
<proteinExistence type="predicted"/>
<feature type="region of interest" description="Disordered" evidence="1">
    <location>
        <begin position="72"/>
        <end position="175"/>
    </location>
</feature>